<dbReference type="AlphaFoldDB" id="A0A4C1YLV9"/>
<keyword evidence="2" id="KW-1185">Reference proteome</keyword>
<reference evidence="1 2" key="1">
    <citation type="journal article" date="2019" name="Commun. Biol.">
        <title>The bagworm genome reveals a unique fibroin gene that provides high tensile strength.</title>
        <authorList>
            <person name="Kono N."/>
            <person name="Nakamura H."/>
            <person name="Ohtoshi R."/>
            <person name="Tomita M."/>
            <person name="Numata K."/>
            <person name="Arakawa K."/>
        </authorList>
    </citation>
    <scope>NUCLEOTIDE SEQUENCE [LARGE SCALE GENOMIC DNA]</scope>
</reference>
<comment type="caution">
    <text evidence="1">The sequence shown here is derived from an EMBL/GenBank/DDBJ whole genome shotgun (WGS) entry which is preliminary data.</text>
</comment>
<sequence length="96" mass="10081">MGYIITHRPRAVRVSQLASATGARAAVEWTLSAPCGHRCIVFSHITAPAPALAMVASHPVSHGGRAGGARIARVTSKSRADDHNDHCPCFTTPLTV</sequence>
<dbReference type="Proteomes" id="UP000299102">
    <property type="component" value="Unassembled WGS sequence"/>
</dbReference>
<gene>
    <name evidence="1" type="ORF">EVAR_38745_1</name>
</gene>
<proteinExistence type="predicted"/>
<evidence type="ECO:0000313" key="1">
    <source>
        <dbReference type="EMBL" id="GBP77166.1"/>
    </source>
</evidence>
<dbReference type="EMBL" id="BGZK01001319">
    <property type="protein sequence ID" value="GBP77166.1"/>
    <property type="molecule type" value="Genomic_DNA"/>
</dbReference>
<organism evidence="1 2">
    <name type="scientific">Eumeta variegata</name>
    <name type="common">Bagworm moth</name>
    <name type="synonym">Eumeta japonica</name>
    <dbReference type="NCBI Taxonomy" id="151549"/>
    <lineage>
        <taxon>Eukaryota</taxon>
        <taxon>Metazoa</taxon>
        <taxon>Ecdysozoa</taxon>
        <taxon>Arthropoda</taxon>
        <taxon>Hexapoda</taxon>
        <taxon>Insecta</taxon>
        <taxon>Pterygota</taxon>
        <taxon>Neoptera</taxon>
        <taxon>Endopterygota</taxon>
        <taxon>Lepidoptera</taxon>
        <taxon>Glossata</taxon>
        <taxon>Ditrysia</taxon>
        <taxon>Tineoidea</taxon>
        <taxon>Psychidae</taxon>
        <taxon>Oiketicinae</taxon>
        <taxon>Eumeta</taxon>
    </lineage>
</organism>
<name>A0A4C1YLV9_EUMVA</name>
<accession>A0A4C1YLV9</accession>
<protein>
    <submittedName>
        <fullName evidence="1">Uncharacterized protein</fullName>
    </submittedName>
</protein>
<evidence type="ECO:0000313" key="2">
    <source>
        <dbReference type="Proteomes" id="UP000299102"/>
    </source>
</evidence>